<keyword evidence="6 8" id="KW-1133">Transmembrane helix</keyword>
<accession>A0A3A9Z271</accession>
<comment type="similarity">
    <text evidence="2">Belongs to the CPA3 antiporters (TC 2.A.63) subunit F family.</text>
</comment>
<dbReference type="InterPro" id="IPR007208">
    <property type="entry name" value="MrpF/PhaF-like"/>
</dbReference>
<feature type="transmembrane region" description="Helical" evidence="8">
    <location>
        <begin position="51"/>
        <end position="71"/>
    </location>
</feature>
<sequence>MVVAAGLLVLGRLLRGPRVLDRVVALDALVTLLVAGAVVGSRLRGEAAGGHVVIVLALLGFVGTLAAARLVQRREDMR</sequence>
<dbReference type="Proteomes" id="UP000272474">
    <property type="component" value="Unassembled WGS sequence"/>
</dbReference>
<evidence type="ECO:0000256" key="5">
    <source>
        <dbReference type="ARBA" id="ARBA00022692"/>
    </source>
</evidence>
<comment type="caution">
    <text evidence="9">The sequence shown here is derived from an EMBL/GenBank/DDBJ whole genome shotgun (WGS) entry which is preliminary data.</text>
</comment>
<dbReference type="Pfam" id="PF04066">
    <property type="entry name" value="MrpF_PhaF"/>
    <property type="match status" value="1"/>
</dbReference>
<dbReference type="OrthoDB" id="3733837at2"/>
<dbReference type="GO" id="GO:0005886">
    <property type="term" value="C:plasma membrane"/>
    <property type="evidence" value="ECO:0007669"/>
    <property type="project" value="UniProtKB-SubCell"/>
</dbReference>
<keyword evidence="5 8" id="KW-0812">Transmembrane</keyword>
<dbReference type="AlphaFoldDB" id="A0A3A9Z271"/>
<evidence type="ECO:0000313" key="9">
    <source>
        <dbReference type="EMBL" id="RKN42532.1"/>
    </source>
</evidence>
<dbReference type="PANTHER" id="PTHR34702:SF1">
    <property type="entry name" value="NA(+)_H(+) ANTIPORTER SUBUNIT F"/>
    <property type="match status" value="1"/>
</dbReference>
<evidence type="ECO:0000256" key="3">
    <source>
        <dbReference type="ARBA" id="ARBA00022448"/>
    </source>
</evidence>
<organism evidence="9 10">
    <name type="scientific">Streptomyces hoynatensis</name>
    <dbReference type="NCBI Taxonomy" id="1141874"/>
    <lineage>
        <taxon>Bacteria</taxon>
        <taxon>Bacillati</taxon>
        <taxon>Actinomycetota</taxon>
        <taxon>Actinomycetes</taxon>
        <taxon>Kitasatosporales</taxon>
        <taxon>Streptomycetaceae</taxon>
        <taxon>Streptomyces</taxon>
    </lineage>
</organism>
<keyword evidence="4" id="KW-1003">Cell membrane</keyword>
<gene>
    <name evidence="9" type="ORF">D7294_13810</name>
</gene>
<evidence type="ECO:0000256" key="4">
    <source>
        <dbReference type="ARBA" id="ARBA00022475"/>
    </source>
</evidence>
<evidence type="ECO:0000256" key="7">
    <source>
        <dbReference type="ARBA" id="ARBA00023136"/>
    </source>
</evidence>
<evidence type="ECO:0000313" key="10">
    <source>
        <dbReference type="Proteomes" id="UP000272474"/>
    </source>
</evidence>
<dbReference type="EMBL" id="RBAL01000006">
    <property type="protein sequence ID" value="RKN42532.1"/>
    <property type="molecule type" value="Genomic_DNA"/>
</dbReference>
<name>A0A3A9Z271_9ACTN</name>
<protein>
    <submittedName>
        <fullName evidence="9">Sodium:proton antiporter</fullName>
    </submittedName>
</protein>
<keyword evidence="7 8" id="KW-0472">Membrane</keyword>
<dbReference type="GO" id="GO:0015385">
    <property type="term" value="F:sodium:proton antiporter activity"/>
    <property type="evidence" value="ECO:0007669"/>
    <property type="project" value="TreeGrafter"/>
</dbReference>
<keyword evidence="3" id="KW-0813">Transport</keyword>
<proteinExistence type="inferred from homology"/>
<feature type="transmembrane region" description="Helical" evidence="8">
    <location>
        <begin position="19"/>
        <end position="39"/>
    </location>
</feature>
<comment type="subcellular location">
    <subcellularLocation>
        <location evidence="1">Cell membrane</location>
        <topology evidence="1">Multi-pass membrane protein</topology>
    </subcellularLocation>
</comment>
<evidence type="ECO:0000256" key="1">
    <source>
        <dbReference type="ARBA" id="ARBA00004651"/>
    </source>
</evidence>
<evidence type="ECO:0000256" key="2">
    <source>
        <dbReference type="ARBA" id="ARBA00009212"/>
    </source>
</evidence>
<dbReference type="PANTHER" id="PTHR34702">
    <property type="entry name" value="NA(+)/H(+) ANTIPORTER SUBUNIT F1"/>
    <property type="match status" value="1"/>
</dbReference>
<evidence type="ECO:0000256" key="6">
    <source>
        <dbReference type="ARBA" id="ARBA00022989"/>
    </source>
</evidence>
<evidence type="ECO:0000256" key="8">
    <source>
        <dbReference type="SAM" id="Phobius"/>
    </source>
</evidence>
<reference evidence="9 10" key="1">
    <citation type="journal article" date="2014" name="Int. J. Syst. Evol. Microbiol.">
        <title>Streptomyces hoynatensis sp. nov., isolated from deep marine sediment.</title>
        <authorList>
            <person name="Veyisoglu A."/>
            <person name="Sahin N."/>
        </authorList>
    </citation>
    <scope>NUCLEOTIDE SEQUENCE [LARGE SCALE GENOMIC DNA]</scope>
    <source>
        <strain evidence="9 10">KCTC 29097</strain>
    </source>
</reference>
<keyword evidence="10" id="KW-1185">Reference proteome</keyword>